<dbReference type="PROSITE" id="PS51186">
    <property type="entry name" value="GNAT"/>
    <property type="match status" value="1"/>
</dbReference>
<evidence type="ECO:0000313" key="4">
    <source>
        <dbReference type="EMBL" id="MCW8087778.1"/>
    </source>
</evidence>
<dbReference type="Proteomes" id="UP001526430">
    <property type="component" value="Unassembled WGS sequence"/>
</dbReference>
<keyword evidence="2 4" id="KW-0012">Acyltransferase</keyword>
<evidence type="ECO:0000256" key="1">
    <source>
        <dbReference type="ARBA" id="ARBA00022679"/>
    </source>
</evidence>
<feature type="domain" description="N-acetyltransferase" evidence="3">
    <location>
        <begin position="1"/>
        <end position="141"/>
    </location>
</feature>
<gene>
    <name evidence="4" type="ORF">OF850_19400</name>
</gene>
<dbReference type="RefSeq" id="WP_301591984.1">
    <property type="nucleotide sequence ID" value="NZ_JAPFQI010000021.1"/>
</dbReference>
<evidence type="ECO:0000256" key="2">
    <source>
        <dbReference type="ARBA" id="ARBA00023315"/>
    </source>
</evidence>
<sequence>MTPRLAGPEEAPLLAALHHEAFPPGDAWDEDAFASLLGSPGCFALRAEGGFVLARAAGGEAEIITLAVQPAARRRGLGRRLVEDAAAFAAALGAEALFLEVEEGNAPALALYAALGFRRVGRRPGYYGAGRDAAVLRLPLKPVTAS</sequence>
<dbReference type="GO" id="GO:0016746">
    <property type="term" value="F:acyltransferase activity"/>
    <property type="evidence" value="ECO:0007669"/>
    <property type="project" value="UniProtKB-KW"/>
</dbReference>
<protein>
    <submittedName>
        <fullName evidence="4">GNAT family N-acetyltransferase</fullName>
        <ecNumber evidence="4">2.3.1.-</ecNumber>
    </submittedName>
</protein>
<dbReference type="PANTHER" id="PTHR43420">
    <property type="entry name" value="ACETYLTRANSFERASE"/>
    <property type="match status" value="1"/>
</dbReference>
<dbReference type="InterPro" id="IPR000182">
    <property type="entry name" value="GNAT_dom"/>
</dbReference>
<evidence type="ECO:0000313" key="5">
    <source>
        <dbReference type="Proteomes" id="UP001526430"/>
    </source>
</evidence>
<dbReference type="Pfam" id="PF00583">
    <property type="entry name" value="Acetyltransf_1"/>
    <property type="match status" value="1"/>
</dbReference>
<reference evidence="4 5" key="1">
    <citation type="submission" date="2022-10" db="EMBL/GenBank/DDBJ databases">
        <title>Roseococcus glaciei nov., sp. nov., isolated from glacier.</title>
        <authorList>
            <person name="Liu Q."/>
            <person name="Xin Y.-H."/>
        </authorList>
    </citation>
    <scope>NUCLEOTIDE SEQUENCE [LARGE SCALE GENOMIC DNA]</scope>
    <source>
        <strain evidence="4 5">MDT2-1-1</strain>
    </source>
</reference>
<dbReference type="SUPFAM" id="SSF55729">
    <property type="entry name" value="Acyl-CoA N-acyltransferases (Nat)"/>
    <property type="match status" value="1"/>
</dbReference>
<comment type="caution">
    <text evidence="4">The sequence shown here is derived from an EMBL/GenBank/DDBJ whole genome shotgun (WGS) entry which is preliminary data.</text>
</comment>
<dbReference type="Gene3D" id="3.40.630.30">
    <property type="match status" value="1"/>
</dbReference>
<dbReference type="EMBL" id="JAPFQI010000021">
    <property type="protein sequence ID" value="MCW8087778.1"/>
    <property type="molecule type" value="Genomic_DNA"/>
</dbReference>
<keyword evidence="1 4" id="KW-0808">Transferase</keyword>
<dbReference type="PANTHER" id="PTHR43420:SF44">
    <property type="entry name" value="ACETYLTRANSFERASE YPEA"/>
    <property type="match status" value="1"/>
</dbReference>
<dbReference type="InterPro" id="IPR050680">
    <property type="entry name" value="YpeA/RimI_acetyltransf"/>
</dbReference>
<dbReference type="EC" id="2.3.1.-" evidence="4"/>
<organism evidence="4 5">
    <name type="scientific">Sabulicella glaciei</name>
    <dbReference type="NCBI Taxonomy" id="2984948"/>
    <lineage>
        <taxon>Bacteria</taxon>
        <taxon>Pseudomonadati</taxon>
        <taxon>Pseudomonadota</taxon>
        <taxon>Alphaproteobacteria</taxon>
        <taxon>Acetobacterales</taxon>
        <taxon>Acetobacteraceae</taxon>
        <taxon>Sabulicella</taxon>
    </lineage>
</organism>
<dbReference type="InterPro" id="IPR016181">
    <property type="entry name" value="Acyl_CoA_acyltransferase"/>
</dbReference>
<name>A0ABT3P045_9PROT</name>
<evidence type="ECO:0000259" key="3">
    <source>
        <dbReference type="PROSITE" id="PS51186"/>
    </source>
</evidence>
<proteinExistence type="predicted"/>
<accession>A0ABT3P045</accession>
<keyword evidence="5" id="KW-1185">Reference proteome</keyword>